<dbReference type="EMBL" id="GL380134">
    <property type="protein sequence ID" value="EGT47757.1"/>
    <property type="molecule type" value="Genomic_DNA"/>
</dbReference>
<keyword evidence="4 6" id="KW-0472">Membrane</keyword>
<dbReference type="InParanoid" id="G0P8I7"/>
<dbReference type="Pfam" id="PF02485">
    <property type="entry name" value="Branch"/>
    <property type="match status" value="1"/>
</dbReference>
<keyword evidence="6" id="KW-0812">Transmembrane</keyword>
<dbReference type="PANTHER" id="PTHR46671">
    <property type="entry name" value="PROTEIN CBG11221"/>
    <property type="match status" value="1"/>
</dbReference>
<evidence type="ECO:0000313" key="8">
    <source>
        <dbReference type="Proteomes" id="UP000008068"/>
    </source>
</evidence>
<evidence type="ECO:0000256" key="3">
    <source>
        <dbReference type="ARBA" id="ARBA00022679"/>
    </source>
</evidence>
<name>G0P8I7_CAEBE</name>
<dbReference type="PANTHER" id="PTHR46671:SF4">
    <property type="entry name" value="EGF-LIKE DOMAIN-CONTAINING PROTEIN-RELATED"/>
    <property type="match status" value="1"/>
</dbReference>
<feature type="transmembrane region" description="Helical" evidence="6">
    <location>
        <begin position="6"/>
        <end position="27"/>
    </location>
</feature>
<dbReference type="GO" id="GO:0016757">
    <property type="term" value="F:glycosyltransferase activity"/>
    <property type="evidence" value="ECO:0007669"/>
    <property type="project" value="UniProtKB-KW"/>
</dbReference>
<keyword evidence="8" id="KW-1185">Reference proteome</keyword>
<dbReference type="OMA" id="QHIDCGR"/>
<dbReference type="InterPro" id="IPR003406">
    <property type="entry name" value="Glyco_trans_14"/>
</dbReference>
<dbReference type="OrthoDB" id="2019572at2759"/>
<comment type="subcellular location">
    <subcellularLocation>
        <location evidence="1">Membrane</location>
        <topology evidence="1">Single-pass type II membrane protein</topology>
    </subcellularLocation>
</comment>
<dbReference type="STRING" id="135651.G0P8I7"/>
<dbReference type="HOGENOM" id="CLU_032341_2_0_1"/>
<keyword evidence="6" id="KW-1133">Transmembrane helix</keyword>
<keyword evidence="3" id="KW-0808">Transferase</keyword>
<dbReference type="GO" id="GO:0016020">
    <property type="term" value="C:membrane"/>
    <property type="evidence" value="ECO:0007669"/>
    <property type="project" value="UniProtKB-SubCell"/>
</dbReference>
<sequence>MNSKNYAVLLFPLAIVFFIGLSCVVYLQPTNVDNFGRFSYYRNTNIKKITDPTLSDKKRIGIYENIIDALEEPNLIPNRYRRRPETQHIDCGRILKKDKDYIQTLTGANRIPLIENRLLSMSCPAIKERIHANHKNFKLLKSGGVAFARIVYSDYEFIEKQVQISWHPQNVFCFAVDKKSQRNFHVKMQKLGECVENIVVLPGIKSKKKTVFYQFFIATESYDSSGHNMNLGHKRCMEALLQFPDWSYMMHLQNNDVITKSVYELARIFELFGGANDVNIGREIDQRRVPGLKWDPKSMKLFRNESKIDQKVLNDPMKVVSGYVQSSWSRAAVEWLIEEVDITIAMNQFNQTFYACDEQLFPSLQVNKEYGMPGHYTYECMDQEFGYEQITRFTKWASGNINNCVTKTVRNGICLVGIKEFGAISRMPAIISNKVLYHKHFNDPGFKLNCTPAHQIWKYEDYL</sequence>
<dbReference type="Proteomes" id="UP000008068">
    <property type="component" value="Unassembled WGS sequence"/>
</dbReference>
<proteinExistence type="predicted"/>
<evidence type="ECO:0000256" key="6">
    <source>
        <dbReference type="SAM" id="Phobius"/>
    </source>
</evidence>
<dbReference type="eggNOG" id="KOG0799">
    <property type="taxonomic scope" value="Eukaryota"/>
</dbReference>
<evidence type="ECO:0000256" key="2">
    <source>
        <dbReference type="ARBA" id="ARBA00022676"/>
    </source>
</evidence>
<evidence type="ECO:0000256" key="1">
    <source>
        <dbReference type="ARBA" id="ARBA00004606"/>
    </source>
</evidence>
<keyword evidence="2" id="KW-0328">Glycosyltransferase</keyword>
<dbReference type="PROSITE" id="PS51257">
    <property type="entry name" value="PROKAR_LIPOPROTEIN"/>
    <property type="match status" value="1"/>
</dbReference>
<evidence type="ECO:0000256" key="4">
    <source>
        <dbReference type="ARBA" id="ARBA00023136"/>
    </source>
</evidence>
<evidence type="ECO:0000256" key="5">
    <source>
        <dbReference type="ARBA" id="ARBA00023180"/>
    </source>
</evidence>
<protein>
    <submittedName>
        <fullName evidence="7">Uncharacterized protein</fullName>
    </submittedName>
</protein>
<evidence type="ECO:0000313" key="7">
    <source>
        <dbReference type="EMBL" id="EGT47757.1"/>
    </source>
</evidence>
<organism evidence="8">
    <name type="scientific">Caenorhabditis brenneri</name>
    <name type="common">Nematode worm</name>
    <dbReference type="NCBI Taxonomy" id="135651"/>
    <lineage>
        <taxon>Eukaryota</taxon>
        <taxon>Metazoa</taxon>
        <taxon>Ecdysozoa</taxon>
        <taxon>Nematoda</taxon>
        <taxon>Chromadorea</taxon>
        <taxon>Rhabditida</taxon>
        <taxon>Rhabditina</taxon>
        <taxon>Rhabditomorpha</taxon>
        <taxon>Rhabditoidea</taxon>
        <taxon>Rhabditidae</taxon>
        <taxon>Peloderinae</taxon>
        <taxon>Caenorhabditis</taxon>
    </lineage>
</organism>
<dbReference type="AlphaFoldDB" id="G0P8I7"/>
<reference evidence="8" key="1">
    <citation type="submission" date="2011-07" db="EMBL/GenBank/DDBJ databases">
        <authorList>
            <consortium name="Caenorhabditis brenneri Sequencing and Analysis Consortium"/>
            <person name="Wilson R.K."/>
        </authorList>
    </citation>
    <scope>NUCLEOTIDE SEQUENCE [LARGE SCALE GENOMIC DNA]</scope>
    <source>
        <strain evidence="8">PB2801</strain>
    </source>
</reference>
<keyword evidence="5" id="KW-0325">Glycoprotein</keyword>
<gene>
    <name evidence="7" type="ORF">CAEBREN_10163</name>
</gene>
<accession>G0P8I7</accession>